<dbReference type="GeneID" id="109478568"/>
<dbReference type="GO" id="GO:0005615">
    <property type="term" value="C:extracellular space"/>
    <property type="evidence" value="ECO:0007669"/>
    <property type="project" value="TreeGrafter"/>
</dbReference>
<dbReference type="GO" id="GO:0030246">
    <property type="term" value="F:carbohydrate binding"/>
    <property type="evidence" value="ECO:0007669"/>
    <property type="project" value="UniProtKB-KW"/>
</dbReference>
<keyword evidence="2" id="KW-1133">Transmembrane helix</keyword>
<dbReference type="Proteomes" id="UP000515135">
    <property type="component" value="Unplaced"/>
</dbReference>
<dbReference type="AlphaFoldDB" id="A0A6P4ZGA6"/>
<dbReference type="InterPro" id="IPR051077">
    <property type="entry name" value="Ca-dependent_lectin"/>
</dbReference>
<sequence>MEHMKCSTGHGGLIRRVMSSTSVLVLLMVASTVIVCQLRVNSLQPKLQEIEELIRENKLAGEAAHARRERRGATDVIEEFSPPFDGGLQGGAVFTHWGREACAEQLETVYAGKVGGSDHNKHGGGSNYICVPTLNVTWDKYVDGPNSKTFLYGAEFENPGTGFFSTENAQAIESLQDYDVPCAVCRVPTHRSVLTIPAWTSCPSGWTRQYRGYLMTGHESHKGRNKFECVDSAPDIFKGTYENKNGALFYLVEAVCGSLPCGPYIANRQITCVVCSI</sequence>
<dbReference type="PANTHER" id="PTHR24024:SF18">
    <property type="entry name" value="SHORT-CHAIN COLLAGEN C4-LIKE"/>
    <property type="match status" value="1"/>
</dbReference>
<evidence type="ECO:0000313" key="3">
    <source>
        <dbReference type="Proteomes" id="UP000515135"/>
    </source>
</evidence>
<organism evidence="3 4">
    <name type="scientific">Branchiostoma belcheri</name>
    <name type="common">Amphioxus</name>
    <dbReference type="NCBI Taxonomy" id="7741"/>
    <lineage>
        <taxon>Eukaryota</taxon>
        <taxon>Metazoa</taxon>
        <taxon>Chordata</taxon>
        <taxon>Cephalochordata</taxon>
        <taxon>Leptocardii</taxon>
        <taxon>Amphioxiformes</taxon>
        <taxon>Branchiostomatidae</taxon>
        <taxon>Branchiostoma</taxon>
    </lineage>
</organism>
<keyword evidence="1" id="KW-0430">Lectin</keyword>
<evidence type="ECO:0000256" key="2">
    <source>
        <dbReference type="SAM" id="Phobius"/>
    </source>
</evidence>
<dbReference type="OrthoDB" id="6086925at2759"/>
<reference evidence="4" key="1">
    <citation type="submission" date="2025-08" db="UniProtKB">
        <authorList>
            <consortium name="RefSeq"/>
        </authorList>
    </citation>
    <scope>IDENTIFICATION</scope>
    <source>
        <tissue evidence="4">Gonad</tissue>
    </source>
</reference>
<name>A0A6P4ZGA6_BRABE</name>
<evidence type="ECO:0000313" key="4">
    <source>
        <dbReference type="RefSeq" id="XP_019635773.1"/>
    </source>
</evidence>
<keyword evidence="2" id="KW-0472">Membrane</keyword>
<accession>A0A6P4ZGA6</accession>
<evidence type="ECO:0000256" key="1">
    <source>
        <dbReference type="ARBA" id="ARBA00022734"/>
    </source>
</evidence>
<keyword evidence="2" id="KW-0812">Transmembrane</keyword>
<dbReference type="RefSeq" id="XP_019635773.1">
    <property type="nucleotide sequence ID" value="XM_019780214.1"/>
</dbReference>
<feature type="transmembrane region" description="Helical" evidence="2">
    <location>
        <begin position="21"/>
        <end position="40"/>
    </location>
</feature>
<gene>
    <name evidence="4" type="primary">LOC109478568</name>
</gene>
<dbReference type="PANTHER" id="PTHR24024">
    <property type="entry name" value="PULMONARY SURFACTANT-ASSOCIATED PROTEIN A"/>
    <property type="match status" value="1"/>
</dbReference>
<dbReference type="KEGG" id="bbel:109478568"/>
<keyword evidence="3" id="KW-1185">Reference proteome</keyword>
<proteinExistence type="predicted"/>
<protein>
    <submittedName>
        <fullName evidence="4">Short-chain collagen C4-like</fullName>
    </submittedName>
</protein>